<keyword evidence="2" id="KW-1185">Reference proteome</keyword>
<dbReference type="RefSeq" id="WP_276268839.1">
    <property type="nucleotide sequence ID" value="NZ_JARJLM010000645.1"/>
</dbReference>
<evidence type="ECO:0000313" key="2">
    <source>
        <dbReference type="Proteomes" id="UP001216674"/>
    </source>
</evidence>
<dbReference type="EMBL" id="JARJLM010000645">
    <property type="protein sequence ID" value="MDF3839018.1"/>
    <property type="molecule type" value="Genomic_DNA"/>
</dbReference>
<gene>
    <name evidence="1" type="ORF">P3W85_39690</name>
</gene>
<sequence length="281" mass="30596">MTSESTYTPQISPGNPGQTSVFSIAFSRDDESWSEHIDLTSLLEEVLTAEGQRVSRHGEWLQTAEDIWLLPRLLSWELYPDGKGRSSTTIQVSHGTLAPAGCFEFQHAASHADAADAFRSGFTQWARTDAVALRESTSAAASGCMSMTMDFPAKADHPELHRRLVFGPASHYMASPQAQTACHADDGNACADDGESGEHGFCPCCLLTQSIEAFLPVLESSGFAAIRLYAARDDDGEIHADCRVNGEDYANGKTALMDYVKTWPAMGFEFRKQLVVVHNVA</sequence>
<organism evidence="1 2">
    <name type="scientific">Cupriavidus basilensis</name>
    <dbReference type="NCBI Taxonomy" id="68895"/>
    <lineage>
        <taxon>Bacteria</taxon>
        <taxon>Pseudomonadati</taxon>
        <taxon>Pseudomonadota</taxon>
        <taxon>Betaproteobacteria</taxon>
        <taxon>Burkholderiales</taxon>
        <taxon>Burkholderiaceae</taxon>
        <taxon>Cupriavidus</taxon>
    </lineage>
</organism>
<proteinExistence type="predicted"/>
<accession>A0ABT6B2D7</accession>
<dbReference type="Pfam" id="PF19875">
    <property type="entry name" value="DUF6348"/>
    <property type="match status" value="1"/>
</dbReference>
<evidence type="ECO:0000313" key="1">
    <source>
        <dbReference type="EMBL" id="MDF3839018.1"/>
    </source>
</evidence>
<name>A0ABT6B2D7_9BURK</name>
<protein>
    <submittedName>
        <fullName evidence="1">DUF6348 family protein</fullName>
    </submittedName>
</protein>
<reference evidence="1 2" key="1">
    <citation type="submission" date="2023-03" db="EMBL/GenBank/DDBJ databases">
        <title>Draft assemblies of triclosan tolerant bacteria isolated from returned activated sludge.</title>
        <authorList>
            <person name="Van Hamelsveld S."/>
        </authorList>
    </citation>
    <scope>NUCLEOTIDE SEQUENCE [LARGE SCALE GENOMIC DNA]</scope>
    <source>
        <strain evidence="1 2">GW210010_S58</strain>
    </source>
</reference>
<dbReference type="Proteomes" id="UP001216674">
    <property type="component" value="Unassembled WGS sequence"/>
</dbReference>
<dbReference type="InterPro" id="IPR045929">
    <property type="entry name" value="DUF6348"/>
</dbReference>
<comment type="caution">
    <text evidence="1">The sequence shown here is derived from an EMBL/GenBank/DDBJ whole genome shotgun (WGS) entry which is preliminary data.</text>
</comment>